<dbReference type="InterPro" id="IPR001848">
    <property type="entry name" value="Ribosomal_uS10"/>
</dbReference>
<accession>A0AAI9WWC6</accession>
<dbReference type="GO" id="GO:0005840">
    <property type="term" value="C:ribosome"/>
    <property type="evidence" value="ECO:0007669"/>
    <property type="project" value="UniProtKB-KW"/>
</dbReference>
<gene>
    <name evidence="5" type="ORF">KGF56_004348</name>
</gene>
<feature type="domain" description="Small ribosomal subunit protein uS10" evidence="4">
    <location>
        <begin position="106"/>
        <end position="203"/>
    </location>
</feature>
<keyword evidence="6" id="KW-1185">Reference proteome</keyword>
<evidence type="ECO:0000313" key="5">
    <source>
        <dbReference type="EMBL" id="KAI3402887.2"/>
    </source>
</evidence>
<dbReference type="GeneID" id="73381963"/>
<dbReference type="GO" id="GO:0006412">
    <property type="term" value="P:translation"/>
    <property type="evidence" value="ECO:0007669"/>
    <property type="project" value="InterPro"/>
</dbReference>
<dbReference type="SMART" id="SM01403">
    <property type="entry name" value="Ribosomal_S10"/>
    <property type="match status" value="1"/>
</dbReference>
<organism evidence="5 6">
    <name type="scientific">Candida oxycetoniae</name>
    <dbReference type="NCBI Taxonomy" id="497107"/>
    <lineage>
        <taxon>Eukaryota</taxon>
        <taxon>Fungi</taxon>
        <taxon>Dikarya</taxon>
        <taxon>Ascomycota</taxon>
        <taxon>Saccharomycotina</taxon>
        <taxon>Pichiomycetes</taxon>
        <taxon>Debaryomycetaceae</taxon>
        <taxon>Candida/Lodderomyces clade</taxon>
        <taxon>Candida</taxon>
    </lineage>
</organism>
<evidence type="ECO:0000256" key="3">
    <source>
        <dbReference type="ARBA" id="ARBA00023274"/>
    </source>
</evidence>
<comment type="caution">
    <text evidence="5">The sequence shown here is derived from an EMBL/GenBank/DDBJ whole genome shotgun (WGS) entry which is preliminary data.</text>
</comment>
<evidence type="ECO:0000313" key="6">
    <source>
        <dbReference type="Proteomes" id="UP001202479"/>
    </source>
</evidence>
<dbReference type="Pfam" id="PF00338">
    <property type="entry name" value="Ribosomal_S10"/>
    <property type="match status" value="1"/>
</dbReference>
<dbReference type="EMBL" id="JAHUZD010000140">
    <property type="protein sequence ID" value="KAI3402887.2"/>
    <property type="molecule type" value="Genomic_DNA"/>
</dbReference>
<dbReference type="GO" id="GO:1990904">
    <property type="term" value="C:ribonucleoprotein complex"/>
    <property type="evidence" value="ECO:0007669"/>
    <property type="project" value="UniProtKB-KW"/>
</dbReference>
<protein>
    <submittedName>
        <fullName evidence="5">RSM10</fullName>
    </submittedName>
</protein>
<dbReference type="PANTHER" id="PTHR11700">
    <property type="entry name" value="30S RIBOSOMAL PROTEIN S10 FAMILY MEMBER"/>
    <property type="match status" value="1"/>
</dbReference>
<dbReference type="InterPro" id="IPR027486">
    <property type="entry name" value="Ribosomal_uS10_dom"/>
</dbReference>
<dbReference type="SUPFAM" id="SSF54999">
    <property type="entry name" value="Ribosomal protein S10"/>
    <property type="match status" value="1"/>
</dbReference>
<name>A0AAI9WWC6_9ASCO</name>
<evidence type="ECO:0000256" key="2">
    <source>
        <dbReference type="ARBA" id="ARBA00022980"/>
    </source>
</evidence>
<evidence type="ECO:0000256" key="1">
    <source>
        <dbReference type="ARBA" id="ARBA00007102"/>
    </source>
</evidence>
<keyword evidence="2" id="KW-0689">Ribosomal protein</keyword>
<reference evidence="5" key="1">
    <citation type="journal article" date="2022" name="DNA Res.">
        <title>Genome analysis of five recently described species of the CUG-Ser clade uncovers Candida theae as a new hybrid lineage with pathogenic potential in the Candida parapsilosis species complex.</title>
        <authorList>
            <person name="Mixao V."/>
            <person name="Del Olmo V."/>
            <person name="Hegedusova E."/>
            <person name="Saus E."/>
            <person name="Pryszcz L."/>
            <person name="Cillingova A."/>
            <person name="Nosek J."/>
            <person name="Gabaldon T."/>
        </authorList>
    </citation>
    <scope>NUCLEOTIDE SEQUENCE</scope>
    <source>
        <strain evidence="5">CBS 10844</strain>
    </source>
</reference>
<comment type="similarity">
    <text evidence="1">Belongs to the universal ribosomal protein uS10 family.</text>
</comment>
<dbReference type="GO" id="GO:0003735">
    <property type="term" value="F:structural constituent of ribosome"/>
    <property type="evidence" value="ECO:0007669"/>
    <property type="project" value="InterPro"/>
</dbReference>
<keyword evidence="3" id="KW-0687">Ribonucleoprotein</keyword>
<evidence type="ECO:0000259" key="4">
    <source>
        <dbReference type="SMART" id="SM01403"/>
    </source>
</evidence>
<dbReference type="Gene3D" id="3.30.70.600">
    <property type="entry name" value="Ribosomal protein S10 domain"/>
    <property type="match status" value="1"/>
</dbReference>
<dbReference type="Proteomes" id="UP001202479">
    <property type="component" value="Unassembled WGS sequence"/>
</dbReference>
<dbReference type="RefSeq" id="XP_049178634.1">
    <property type="nucleotide sequence ID" value="XM_049325778.1"/>
</dbReference>
<sequence length="252" mass="29173">MPSVTMRGLSMLYLRVSKRTFSSQSLKSQKFLTPKKLIEKSQKEYLEKEQFHQQLLNDQIKYEPKTLSSHSLRAASNSKRPVPLNVELLKYVPLRLPRTHGDEVCTLTLRGYDNDDLTRIGEFALRAAYYLGIPMSNLLNLKTEKRLYTVIKSPFAQAKTKQNFHRTTYNKKVVAYDANPEIVDLWLSYVNKYNFQNVELKATISSYEGLDYSEQIAQVENLELPSAYEGIEDPVALKVKELLQSEEFKNHL</sequence>
<dbReference type="AlphaFoldDB" id="A0AAI9WWC6"/>
<proteinExistence type="inferred from homology"/>
<dbReference type="InterPro" id="IPR036838">
    <property type="entry name" value="Ribosomal_uS10_dom_sf"/>
</dbReference>